<proteinExistence type="predicted"/>
<sequence length="237" mass="26426">MTEAGGIVTGESTSTRCLFFEGDDDSVFGGFLARKHQNHHLVGNATGRGETRSHFKSGAGCPDCGQTRRRDASRRGHLTLCHYESGPCAQVRVEMSDKVYEQLAEIHIGEGQKERENGEPVDQLKESITIFREVYRLFKATLQSLHNEPDSCNLSVPTEIQSLCGSGRILQFSVDELIWPESSTTRFLKLAPVHDYNPNVDRRIGEWAKSKTQPGLHVTPGPQAREVLLHMHDGDWG</sequence>
<gene>
    <name evidence="1" type="ORF">LAESUDRAFT_749793</name>
</gene>
<protein>
    <submittedName>
        <fullName evidence="1">Uncharacterized protein</fullName>
    </submittedName>
</protein>
<evidence type="ECO:0000313" key="2">
    <source>
        <dbReference type="Proteomes" id="UP000076871"/>
    </source>
</evidence>
<dbReference type="GeneID" id="63828605"/>
<dbReference type="InParanoid" id="A0A165EED8"/>
<accession>A0A165EED8</accession>
<dbReference type="AlphaFoldDB" id="A0A165EED8"/>
<dbReference type="Proteomes" id="UP000076871">
    <property type="component" value="Unassembled WGS sequence"/>
</dbReference>
<reference evidence="1 2" key="1">
    <citation type="journal article" date="2016" name="Mol. Biol. Evol.">
        <title>Comparative Genomics of Early-Diverging Mushroom-Forming Fungi Provides Insights into the Origins of Lignocellulose Decay Capabilities.</title>
        <authorList>
            <person name="Nagy L.G."/>
            <person name="Riley R."/>
            <person name="Tritt A."/>
            <person name="Adam C."/>
            <person name="Daum C."/>
            <person name="Floudas D."/>
            <person name="Sun H."/>
            <person name="Yadav J.S."/>
            <person name="Pangilinan J."/>
            <person name="Larsson K.H."/>
            <person name="Matsuura K."/>
            <person name="Barry K."/>
            <person name="Labutti K."/>
            <person name="Kuo R."/>
            <person name="Ohm R.A."/>
            <person name="Bhattacharya S.S."/>
            <person name="Shirouzu T."/>
            <person name="Yoshinaga Y."/>
            <person name="Martin F.M."/>
            <person name="Grigoriev I.V."/>
            <person name="Hibbett D.S."/>
        </authorList>
    </citation>
    <scope>NUCLEOTIDE SEQUENCE [LARGE SCALE GENOMIC DNA]</scope>
    <source>
        <strain evidence="1 2">93-53</strain>
    </source>
</reference>
<dbReference type="RefSeq" id="XP_040764607.1">
    <property type="nucleotide sequence ID" value="XM_040911577.1"/>
</dbReference>
<keyword evidence="2" id="KW-1185">Reference proteome</keyword>
<evidence type="ECO:0000313" key="1">
    <source>
        <dbReference type="EMBL" id="KZT06867.1"/>
    </source>
</evidence>
<organism evidence="1 2">
    <name type="scientific">Laetiporus sulphureus 93-53</name>
    <dbReference type="NCBI Taxonomy" id="1314785"/>
    <lineage>
        <taxon>Eukaryota</taxon>
        <taxon>Fungi</taxon>
        <taxon>Dikarya</taxon>
        <taxon>Basidiomycota</taxon>
        <taxon>Agaricomycotina</taxon>
        <taxon>Agaricomycetes</taxon>
        <taxon>Polyporales</taxon>
        <taxon>Laetiporus</taxon>
    </lineage>
</organism>
<name>A0A165EED8_9APHY</name>
<dbReference type="EMBL" id="KV427622">
    <property type="protein sequence ID" value="KZT06867.1"/>
    <property type="molecule type" value="Genomic_DNA"/>
</dbReference>